<dbReference type="InterPro" id="IPR055346">
    <property type="entry name" value="Fe-S_cluster_assembly_SufBD"/>
</dbReference>
<evidence type="ECO:0000313" key="5">
    <source>
        <dbReference type="Proteomes" id="UP000294616"/>
    </source>
</evidence>
<comment type="similarity">
    <text evidence="1">Belongs to the iron-sulfur cluster assembly SufBD family.</text>
</comment>
<comment type="caution">
    <text evidence="4">The sequence shown here is derived from an EMBL/GenBank/DDBJ whole genome shotgun (WGS) entry which is preliminary data.</text>
</comment>
<organism evidence="4 5">
    <name type="scientific">Albibacterium bauzanense</name>
    <dbReference type="NCBI Taxonomy" id="653929"/>
    <lineage>
        <taxon>Bacteria</taxon>
        <taxon>Pseudomonadati</taxon>
        <taxon>Bacteroidota</taxon>
        <taxon>Sphingobacteriia</taxon>
        <taxon>Sphingobacteriales</taxon>
        <taxon>Sphingobacteriaceae</taxon>
        <taxon>Albibacterium</taxon>
    </lineage>
</organism>
<feature type="domain" description="SUF system FeS cluster assembly SufBD core" evidence="2">
    <location>
        <begin position="174"/>
        <end position="405"/>
    </location>
</feature>
<feature type="domain" description="SUF system FeS cluster assembly SufBD N-terminal" evidence="3">
    <location>
        <begin position="23"/>
        <end position="167"/>
    </location>
</feature>
<dbReference type="PANTHER" id="PTHR43575:SF1">
    <property type="entry name" value="PROTEIN ABCI7, CHLOROPLASTIC"/>
    <property type="match status" value="1"/>
</dbReference>
<dbReference type="InterPro" id="IPR011542">
    <property type="entry name" value="SUF_FeS_clus_asmbl_SufD"/>
</dbReference>
<sequence>MITQVSSSLYQQLVGSFEDPLFAKEILESRRKEAFEKFKDTGFPTAKAEEWRFTNIQPVLNQDYQLGAHLPGQAVNVDAANIEGVDAYRVVLVNGFYRHDLSDTIEEQGIVLSSFADAAQLEAFNKHFAQYADKAENPFVWLNTALANNGFFIEIQAGKIAQKPIHIVHISVADSQTFFQTRNLIVLDKNAEAQIIETFVTEDGSSKTFGNTVTEIVVDENAKLEHYYLQQARSQSSFNNHTEIIQRKYSLYNNYNCTFPGASFVRNTINVRMDDPNIESHLYGITLLSDNQLVDNHTVVDHMKPFGESYEWYKNILQDSSTAVFNGKIFVRLDAQKTNAFQQNNNMLLSANATINTKPQLEIFADDVKCSHGCTIGQFNEDAKFYLQSRGIGEEQARTLLVHAFAFDVTERFKNETIRNHVDHLVELGLKHN</sequence>
<keyword evidence="5" id="KW-1185">Reference proteome</keyword>
<accession>A0A4R1M729</accession>
<dbReference type="InterPro" id="IPR045595">
    <property type="entry name" value="SufBD_N"/>
</dbReference>
<dbReference type="OrthoDB" id="9768262at2"/>
<proteinExistence type="inferred from homology"/>
<protein>
    <submittedName>
        <fullName evidence="4">Iron-regulated ABC transporter permease protein SufD</fullName>
    </submittedName>
</protein>
<dbReference type="Proteomes" id="UP000294616">
    <property type="component" value="Unassembled WGS sequence"/>
</dbReference>
<dbReference type="GO" id="GO:0016226">
    <property type="term" value="P:iron-sulfur cluster assembly"/>
    <property type="evidence" value="ECO:0007669"/>
    <property type="project" value="InterPro"/>
</dbReference>
<dbReference type="SUPFAM" id="SSF101960">
    <property type="entry name" value="Stabilizer of iron transporter SufD"/>
    <property type="match status" value="1"/>
</dbReference>
<dbReference type="InterPro" id="IPR000825">
    <property type="entry name" value="SUF_FeS_clus_asmbl_SufBD_core"/>
</dbReference>
<gene>
    <name evidence="4" type="ORF">C8N28_0931</name>
</gene>
<evidence type="ECO:0000259" key="2">
    <source>
        <dbReference type="Pfam" id="PF01458"/>
    </source>
</evidence>
<name>A0A4R1M729_9SPHI</name>
<reference evidence="4 5" key="1">
    <citation type="submission" date="2019-03" db="EMBL/GenBank/DDBJ databases">
        <title>Genomic Encyclopedia of Archaeal and Bacterial Type Strains, Phase II (KMG-II): from individual species to whole genera.</title>
        <authorList>
            <person name="Goeker M."/>
        </authorList>
    </citation>
    <scope>NUCLEOTIDE SEQUENCE [LARGE SCALE GENOMIC DNA]</scope>
    <source>
        <strain evidence="4 5">DSM 22554</strain>
    </source>
</reference>
<dbReference type="InterPro" id="IPR037284">
    <property type="entry name" value="SUF_FeS_clus_asmbl_SufBD_sf"/>
</dbReference>
<dbReference type="PANTHER" id="PTHR43575">
    <property type="entry name" value="PROTEIN ABCI7, CHLOROPLASTIC"/>
    <property type="match status" value="1"/>
</dbReference>
<dbReference type="EMBL" id="SMGO01000001">
    <property type="protein sequence ID" value="TCK85619.1"/>
    <property type="molecule type" value="Genomic_DNA"/>
</dbReference>
<dbReference type="Pfam" id="PF19295">
    <property type="entry name" value="SufBD_N"/>
    <property type="match status" value="1"/>
</dbReference>
<evidence type="ECO:0000256" key="1">
    <source>
        <dbReference type="ARBA" id="ARBA00043967"/>
    </source>
</evidence>
<dbReference type="Pfam" id="PF01458">
    <property type="entry name" value="SUFBD_core"/>
    <property type="match status" value="1"/>
</dbReference>
<dbReference type="RefSeq" id="WP_132221964.1">
    <property type="nucleotide sequence ID" value="NZ_SMGO01000001.1"/>
</dbReference>
<evidence type="ECO:0000313" key="4">
    <source>
        <dbReference type="EMBL" id="TCK85619.1"/>
    </source>
</evidence>
<dbReference type="NCBIfam" id="TIGR01981">
    <property type="entry name" value="sufD"/>
    <property type="match status" value="1"/>
</dbReference>
<dbReference type="AlphaFoldDB" id="A0A4R1M729"/>
<evidence type="ECO:0000259" key="3">
    <source>
        <dbReference type="Pfam" id="PF19295"/>
    </source>
</evidence>